<dbReference type="SMART" id="SM00930">
    <property type="entry name" value="NIL"/>
    <property type="match status" value="1"/>
</dbReference>
<dbReference type="InterPro" id="IPR018449">
    <property type="entry name" value="NIL_domain"/>
</dbReference>
<dbReference type="Pfam" id="PF09383">
    <property type="entry name" value="NIL"/>
    <property type="match status" value="1"/>
</dbReference>
<dbReference type="Gene3D" id="3.30.70.260">
    <property type="match status" value="1"/>
</dbReference>
<evidence type="ECO:0000313" key="3">
    <source>
        <dbReference type="Proteomes" id="UP001056708"/>
    </source>
</evidence>
<keyword evidence="3" id="KW-1185">Reference proteome</keyword>
<accession>A0ABY5AR29</accession>
<dbReference type="Proteomes" id="UP001056708">
    <property type="component" value="Chromosome"/>
</dbReference>
<sequence length="83" mass="9335">MANTIHQTIRLCIPKKYQKEPIISKLISEYHLNVNICAALLGADSYSSGWFDLDLDGEENSIQAAIAYLTDLDVLVKTSEEQY</sequence>
<proteinExistence type="predicted"/>
<protein>
    <submittedName>
        <fullName evidence="2">NIL domain-containing protein</fullName>
    </submittedName>
</protein>
<organism evidence="2 3">
    <name type="scientific">Phormidium yuhuli AB48</name>
    <dbReference type="NCBI Taxonomy" id="2940671"/>
    <lineage>
        <taxon>Bacteria</taxon>
        <taxon>Bacillati</taxon>
        <taxon>Cyanobacteriota</taxon>
        <taxon>Cyanophyceae</taxon>
        <taxon>Oscillatoriophycideae</taxon>
        <taxon>Oscillatoriales</taxon>
        <taxon>Oscillatoriaceae</taxon>
        <taxon>Phormidium</taxon>
        <taxon>Phormidium yuhuli</taxon>
    </lineage>
</organism>
<dbReference type="InterPro" id="IPR045865">
    <property type="entry name" value="ACT-like_dom_sf"/>
</dbReference>
<reference evidence="2" key="1">
    <citation type="submission" date="2022-06" db="EMBL/GenBank/DDBJ databases">
        <title>Genome sequence of Phormidium yuhuli AB48 isolated from an industrial photobioreactor environment.</title>
        <authorList>
            <person name="Qiu Y."/>
            <person name="Noonan A.J.C."/>
            <person name="Dofher K."/>
            <person name="Koch M."/>
            <person name="Kieft B."/>
            <person name="Lin X."/>
            <person name="Ziels R.M."/>
            <person name="Hallam S.J."/>
        </authorList>
    </citation>
    <scope>NUCLEOTIDE SEQUENCE</scope>
    <source>
        <strain evidence="2">AB48</strain>
    </source>
</reference>
<evidence type="ECO:0000313" key="2">
    <source>
        <dbReference type="EMBL" id="USR90806.1"/>
    </source>
</evidence>
<name>A0ABY5AR29_9CYAN</name>
<dbReference type="EMBL" id="CP098611">
    <property type="protein sequence ID" value="USR90806.1"/>
    <property type="molecule type" value="Genomic_DNA"/>
</dbReference>
<evidence type="ECO:0000259" key="1">
    <source>
        <dbReference type="SMART" id="SM00930"/>
    </source>
</evidence>
<feature type="domain" description="NIL" evidence="1">
    <location>
        <begin position="5"/>
        <end position="79"/>
    </location>
</feature>
<dbReference type="RefSeq" id="WP_252662830.1">
    <property type="nucleotide sequence ID" value="NZ_CP098611.1"/>
</dbReference>
<dbReference type="SUPFAM" id="SSF55021">
    <property type="entry name" value="ACT-like"/>
    <property type="match status" value="1"/>
</dbReference>
<gene>
    <name evidence="2" type="ORF">NEA10_18600</name>
</gene>